<sequence length="118" mass="13126">MSAAASPSPSEGESKRGEVSYRFCQEWYASDLFPKTSLTCFPARTSSTRKKTAPPPPSSTFARLAMRLHNTTQHAPTVNNSAPMFKRQLEPPLMLHTIQRWVLLFLSCPLSVPFAGSR</sequence>
<dbReference type="GeneID" id="27693264"/>
<accession>A0A0D2I5Y0</accession>
<dbReference type="HOGENOM" id="CLU_2072873_0_0_1"/>
<dbReference type="AlphaFoldDB" id="A0A0D2I5Y0"/>
<dbReference type="OrthoDB" id="282270at2759"/>
<protein>
    <submittedName>
        <fullName evidence="1">Uncharacterized protein</fullName>
    </submittedName>
</protein>
<organism evidence="1 2">
    <name type="scientific">Cladophialophora bantiana (strain ATCC 10958 / CBS 173.52 / CDC B-1940 / NIH 8579)</name>
    <name type="common">Xylohypha bantiana</name>
    <dbReference type="NCBI Taxonomy" id="1442370"/>
    <lineage>
        <taxon>Eukaryota</taxon>
        <taxon>Fungi</taxon>
        <taxon>Dikarya</taxon>
        <taxon>Ascomycota</taxon>
        <taxon>Pezizomycotina</taxon>
        <taxon>Eurotiomycetes</taxon>
        <taxon>Chaetothyriomycetidae</taxon>
        <taxon>Chaetothyriales</taxon>
        <taxon>Herpotrichiellaceae</taxon>
        <taxon>Cladophialophora</taxon>
    </lineage>
</organism>
<gene>
    <name evidence="1" type="ORF">Z519_00336</name>
</gene>
<dbReference type="VEuPathDB" id="FungiDB:Z519_00336"/>
<keyword evidence="2" id="KW-1185">Reference proteome</keyword>
<dbReference type="Proteomes" id="UP000053789">
    <property type="component" value="Unassembled WGS sequence"/>
</dbReference>
<evidence type="ECO:0000313" key="2">
    <source>
        <dbReference type="Proteomes" id="UP000053789"/>
    </source>
</evidence>
<evidence type="ECO:0000313" key="1">
    <source>
        <dbReference type="EMBL" id="KIW98675.1"/>
    </source>
</evidence>
<dbReference type="EMBL" id="KN846980">
    <property type="protein sequence ID" value="KIW98675.1"/>
    <property type="molecule type" value="Genomic_DNA"/>
</dbReference>
<proteinExistence type="predicted"/>
<name>A0A0D2I5Y0_CLAB1</name>
<dbReference type="RefSeq" id="XP_016625344.1">
    <property type="nucleotide sequence ID" value="XM_016758095.1"/>
</dbReference>
<reference evidence="1" key="1">
    <citation type="submission" date="2015-01" db="EMBL/GenBank/DDBJ databases">
        <title>The Genome Sequence of Cladophialophora bantiana CBS 173.52.</title>
        <authorList>
            <consortium name="The Broad Institute Genomics Platform"/>
            <person name="Cuomo C."/>
            <person name="de Hoog S."/>
            <person name="Gorbushina A."/>
            <person name="Stielow B."/>
            <person name="Teixiera M."/>
            <person name="Abouelleil A."/>
            <person name="Chapman S.B."/>
            <person name="Priest M."/>
            <person name="Young S.K."/>
            <person name="Wortman J."/>
            <person name="Nusbaum C."/>
            <person name="Birren B."/>
        </authorList>
    </citation>
    <scope>NUCLEOTIDE SEQUENCE [LARGE SCALE GENOMIC DNA]</scope>
    <source>
        <strain evidence="1">CBS 173.52</strain>
    </source>
</reference>